<reference evidence="2 3" key="1">
    <citation type="submission" date="2013-09" db="EMBL/GenBank/DDBJ databases">
        <title>Genome sequencing of Arenimonas oryziterrae.</title>
        <authorList>
            <person name="Chen F."/>
            <person name="Wang G."/>
        </authorList>
    </citation>
    <scope>NUCLEOTIDE SEQUENCE [LARGE SCALE GENOMIC DNA]</scope>
    <source>
        <strain evidence="2 3">YC6267</strain>
    </source>
</reference>
<keyword evidence="3" id="KW-1185">Reference proteome</keyword>
<dbReference type="PATRIC" id="fig|1121015.4.peg.1368"/>
<dbReference type="eggNOG" id="COG3346">
    <property type="taxonomic scope" value="Bacteria"/>
</dbReference>
<dbReference type="AlphaFoldDB" id="A0A091BGL5"/>
<sequence length="222" mass="24529">MIAGFALLGRWQLSRAVEKQAMLDAVSRVLAERAAQPLAAAKDLPTDQPYAWTRGSGRFLEAPALLLDNQRRGDAVGVRVFRVFQPQPGQALLVDLGWLRMDGQRDLPEVSAIRQSLVIEGLLTPPPATGLALGPAYVEAQPDRWLLTRVDLPALSKALKVELAPRVLRLDPEFPLGYARDLDVLPNTLPPERHRGYALQWFGLAAATFAFALFLSLRRPRP</sequence>
<evidence type="ECO:0000313" key="2">
    <source>
        <dbReference type="EMBL" id="KFN43480.1"/>
    </source>
</evidence>
<protein>
    <recommendedName>
        <fullName evidence="1">SURF1-like protein</fullName>
    </recommendedName>
</protein>
<keyword evidence="1" id="KW-1133">Transmembrane helix</keyword>
<dbReference type="STRING" id="1121015.GCA_000420545_00692"/>
<feature type="transmembrane region" description="Helical" evidence="1">
    <location>
        <begin position="197"/>
        <end position="217"/>
    </location>
</feature>
<dbReference type="Proteomes" id="UP000029385">
    <property type="component" value="Unassembled WGS sequence"/>
</dbReference>
<gene>
    <name evidence="2" type="ORF">N789_09400</name>
</gene>
<dbReference type="CDD" id="cd06662">
    <property type="entry name" value="SURF1"/>
    <property type="match status" value="1"/>
</dbReference>
<dbReference type="PROSITE" id="PS50895">
    <property type="entry name" value="SURF1"/>
    <property type="match status" value="1"/>
</dbReference>
<organism evidence="2 3">
    <name type="scientific">Arenimonas oryziterrae DSM 21050 = YC6267</name>
    <dbReference type="NCBI Taxonomy" id="1121015"/>
    <lineage>
        <taxon>Bacteria</taxon>
        <taxon>Pseudomonadati</taxon>
        <taxon>Pseudomonadota</taxon>
        <taxon>Gammaproteobacteria</taxon>
        <taxon>Lysobacterales</taxon>
        <taxon>Lysobacteraceae</taxon>
        <taxon>Arenimonas</taxon>
    </lineage>
</organism>
<comment type="caution">
    <text evidence="2">The sequence shown here is derived from an EMBL/GenBank/DDBJ whole genome shotgun (WGS) entry which is preliminary data.</text>
</comment>
<comment type="similarity">
    <text evidence="1">Belongs to the SURF1 family.</text>
</comment>
<dbReference type="EMBL" id="AVCI01000005">
    <property type="protein sequence ID" value="KFN43480.1"/>
    <property type="molecule type" value="Genomic_DNA"/>
</dbReference>
<keyword evidence="1" id="KW-0472">Membrane</keyword>
<comment type="caution">
    <text evidence="1">Lacks conserved residue(s) required for the propagation of feature annotation.</text>
</comment>
<dbReference type="Pfam" id="PF02104">
    <property type="entry name" value="SURF1"/>
    <property type="match status" value="1"/>
</dbReference>
<evidence type="ECO:0000313" key="3">
    <source>
        <dbReference type="Proteomes" id="UP000029385"/>
    </source>
</evidence>
<accession>A0A091BGL5</accession>
<name>A0A091BGL5_9GAMM</name>
<evidence type="ECO:0000256" key="1">
    <source>
        <dbReference type="RuleBase" id="RU363076"/>
    </source>
</evidence>
<keyword evidence="1" id="KW-1003">Cell membrane</keyword>
<proteinExistence type="inferred from homology"/>
<dbReference type="InterPro" id="IPR002994">
    <property type="entry name" value="Surf1/Shy1"/>
</dbReference>
<dbReference type="GO" id="GO:0005886">
    <property type="term" value="C:plasma membrane"/>
    <property type="evidence" value="ECO:0007669"/>
    <property type="project" value="UniProtKB-SubCell"/>
</dbReference>
<comment type="subcellular location">
    <subcellularLocation>
        <location evidence="1">Cell membrane</location>
        <topology evidence="1">Multi-pass membrane protein</topology>
    </subcellularLocation>
</comment>
<keyword evidence="1" id="KW-0812">Transmembrane</keyword>